<protein>
    <submittedName>
        <fullName evidence="3">Potassium channel protein</fullName>
    </submittedName>
</protein>
<feature type="transmembrane region" description="Helical" evidence="1">
    <location>
        <begin position="76"/>
        <end position="100"/>
    </location>
</feature>
<keyword evidence="3" id="KW-0813">Transport</keyword>
<evidence type="ECO:0000259" key="2">
    <source>
        <dbReference type="PROSITE" id="PS51201"/>
    </source>
</evidence>
<dbReference type="Pfam" id="PF02254">
    <property type="entry name" value="TrkA_N"/>
    <property type="match status" value="2"/>
</dbReference>
<dbReference type="InterPro" id="IPR050721">
    <property type="entry name" value="Trk_Ktr_HKT_K-transport"/>
</dbReference>
<gene>
    <name evidence="3" type="ORF">ENJ51_08035</name>
</gene>
<comment type="caution">
    <text evidence="3">The sequence shown here is derived from an EMBL/GenBank/DDBJ whole genome shotgun (WGS) entry which is preliminary data.</text>
</comment>
<keyword evidence="3" id="KW-0407">Ion channel</keyword>
<feature type="transmembrane region" description="Helical" evidence="1">
    <location>
        <begin position="12"/>
        <end position="33"/>
    </location>
</feature>
<dbReference type="GO" id="GO:0034220">
    <property type="term" value="P:monoatomic ion transmembrane transport"/>
    <property type="evidence" value="ECO:0007669"/>
    <property type="project" value="UniProtKB-KW"/>
</dbReference>
<dbReference type="PROSITE" id="PS51201">
    <property type="entry name" value="RCK_N"/>
    <property type="match status" value="2"/>
</dbReference>
<dbReference type="InterPro" id="IPR003148">
    <property type="entry name" value="RCK_N"/>
</dbReference>
<dbReference type="Gene3D" id="3.40.50.720">
    <property type="entry name" value="NAD(P)-binding Rossmann-like Domain"/>
    <property type="match status" value="2"/>
</dbReference>
<dbReference type="Proteomes" id="UP000885750">
    <property type="component" value="Unassembled WGS sequence"/>
</dbReference>
<keyword evidence="1" id="KW-0812">Transmembrane</keyword>
<evidence type="ECO:0000256" key="1">
    <source>
        <dbReference type="SAM" id="Phobius"/>
    </source>
</evidence>
<keyword evidence="3" id="KW-0406">Ion transport</keyword>
<reference evidence="3" key="1">
    <citation type="journal article" date="2020" name="mSystems">
        <title>Genome- and Community-Level Interaction Insights into Carbon Utilization and Element Cycling Functions of Hydrothermarchaeota in Hydrothermal Sediment.</title>
        <authorList>
            <person name="Zhou Z."/>
            <person name="Liu Y."/>
            <person name="Xu W."/>
            <person name="Pan J."/>
            <person name="Luo Z.H."/>
            <person name="Li M."/>
        </authorList>
    </citation>
    <scope>NUCLEOTIDE SEQUENCE [LARGE SCALE GENOMIC DNA]</scope>
    <source>
        <strain evidence="3">HyVt-493</strain>
    </source>
</reference>
<dbReference type="AlphaFoldDB" id="A0A7V2T399"/>
<dbReference type="SUPFAM" id="SSF81324">
    <property type="entry name" value="Voltage-gated potassium channels"/>
    <property type="match status" value="1"/>
</dbReference>
<keyword evidence="1" id="KW-1133">Transmembrane helix</keyword>
<organism evidence="3">
    <name type="scientific">Leucothrix mucor</name>
    <dbReference type="NCBI Taxonomy" id="45248"/>
    <lineage>
        <taxon>Bacteria</taxon>
        <taxon>Pseudomonadati</taxon>
        <taxon>Pseudomonadota</taxon>
        <taxon>Gammaproteobacteria</taxon>
        <taxon>Thiotrichales</taxon>
        <taxon>Thiotrichaceae</taxon>
        <taxon>Leucothrix</taxon>
    </lineage>
</organism>
<feature type="transmembrane region" description="Helical" evidence="1">
    <location>
        <begin position="45"/>
        <end position="64"/>
    </location>
</feature>
<dbReference type="EMBL" id="DRMS01000298">
    <property type="protein sequence ID" value="HFC92748.1"/>
    <property type="molecule type" value="Genomic_DNA"/>
</dbReference>
<dbReference type="GO" id="GO:0006813">
    <property type="term" value="P:potassium ion transport"/>
    <property type="evidence" value="ECO:0007669"/>
    <property type="project" value="InterPro"/>
</dbReference>
<accession>A0A7V2T399</accession>
<feature type="domain" description="RCK N-terminal" evidence="2">
    <location>
        <begin position="287"/>
        <end position="399"/>
    </location>
</feature>
<dbReference type="InterPro" id="IPR036291">
    <property type="entry name" value="NAD(P)-bd_dom_sf"/>
</dbReference>
<feature type="domain" description="RCK N-terminal" evidence="2">
    <location>
        <begin position="123"/>
        <end position="246"/>
    </location>
</feature>
<evidence type="ECO:0000313" key="3">
    <source>
        <dbReference type="EMBL" id="HFC92748.1"/>
    </source>
</evidence>
<name>A0A7V2T399_LEUMU</name>
<dbReference type="Gene3D" id="1.10.287.70">
    <property type="match status" value="1"/>
</dbReference>
<dbReference type="SUPFAM" id="SSF51735">
    <property type="entry name" value="NAD(P)-binding Rossmann-fold domains"/>
    <property type="match status" value="2"/>
</dbReference>
<keyword evidence="1" id="KW-0472">Membrane</keyword>
<proteinExistence type="predicted"/>
<sequence>MPNLIYIILRRLRSPLIFLILVYAISMTGFVFIPGINDQGQTYKMSFFHAFYFVSFMGTTIGFGEIPYAFTDAQRYWTLFSLYATVIAWLYAIGSILGAFQDPAFRQQLKRNAFNRKVLSIREPFYLICGYGDTGSQLVRALAKEGILSVIIDNDQHRINELEISDFVVQPLWICADASHSEVLEGAGIKHPWCTGIISLASDDTVNLTVAIVAQLLNPRVRLISRAETPEAEANILSFGANEVINPFEIFASHLALALHSPSLSILFDWMTAAPGDRIKEPVFPNHGMWIICGFGKFGEALYRHLSDEGEELRIIDVDRNKRNVPVGTVIGRATEASTLKKAGIESAVGIIAGTENDADNLSILMTANEINSKMFRVARQNEDHNEHVFEAADLDLLMQRGRVVSNKIFALIRTPLLGDFLRIIARFNNNRASILVSRVIGVIDHETLELWEVRLFPDKAPAIYSMLDDQQILVKDLLRDPANRCKIVPAVPLFLKRGKGNVILPEADRILHKGDRILMCGTLEARQHMNTLTHSINALGYALTGKYIPDGCLWRWIQSKRKVKEDVESCG</sequence>
<dbReference type="PANTHER" id="PTHR43833">
    <property type="entry name" value="POTASSIUM CHANNEL PROTEIN 2-RELATED-RELATED"/>
    <property type="match status" value="1"/>
</dbReference>